<dbReference type="PANTHER" id="PTHR32322">
    <property type="entry name" value="INNER MEMBRANE TRANSPORTER"/>
    <property type="match status" value="1"/>
</dbReference>
<dbReference type="KEGG" id="ggr:HKW67_11915"/>
<evidence type="ECO:0000256" key="4">
    <source>
        <dbReference type="ARBA" id="ARBA00022989"/>
    </source>
</evidence>
<feature type="transmembrane region" description="Helical" evidence="6">
    <location>
        <begin position="227"/>
        <end position="246"/>
    </location>
</feature>
<feature type="transmembrane region" description="Helical" evidence="6">
    <location>
        <begin position="79"/>
        <end position="98"/>
    </location>
</feature>
<dbReference type="InterPro" id="IPR037185">
    <property type="entry name" value="EmrE-like"/>
</dbReference>
<comment type="subcellular location">
    <subcellularLocation>
        <location evidence="1">Membrane</location>
        <topology evidence="1">Multi-pass membrane protein</topology>
    </subcellularLocation>
</comment>
<dbReference type="RefSeq" id="WP_171225594.1">
    <property type="nucleotide sequence ID" value="NZ_CP053085.1"/>
</dbReference>
<proteinExistence type="inferred from homology"/>
<keyword evidence="3 6" id="KW-0812">Transmembrane</keyword>
<evidence type="ECO:0000256" key="1">
    <source>
        <dbReference type="ARBA" id="ARBA00004141"/>
    </source>
</evidence>
<evidence type="ECO:0000313" key="9">
    <source>
        <dbReference type="Proteomes" id="UP000500938"/>
    </source>
</evidence>
<sequence>MTAPQTPAAAPRPGFGTTDLGLVLMSLIWGINYSVVKAGLRSLSPLTFNGLRVSMAAIVLFAIAAFVRDKLPSRRDIITLALLGLIGNGVYQLFFIFGMSRTRAGVAALVVAAGPAWIAIISRMLGREHLPLRGWSGIGLQLLGVACVVGSAQGFEGGRDVMLGAGLIALGSIAWATFSVLLQPYTKTAHPLHLSAITMASGALVLVSIALPDLIKLDWGAVSLVEWGAVTYAGIGALVVAYLLFYRGVRVLGATRTAMYGNLQPIVAIAFAWLMLGERPTVWQILGAALIMAGLLLSRTAHAKPIVARAASVSSSVQTS</sequence>
<keyword evidence="5 6" id="KW-0472">Membrane</keyword>
<dbReference type="EMBL" id="CP053085">
    <property type="protein sequence ID" value="QJR36159.1"/>
    <property type="molecule type" value="Genomic_DNA"/>
</dbReference>
<feature type="transmembrane region" description="Helical" evidence="6">
    <location>
        <begin position="194"/>
        <end position="215"/>
    </location>
</feature>
<gene>
    <name evidence="8" type="ORF">HKW67_11915</name>
</gene>
<reference evidence="8 9" key="1">
    <citation type="submission" date="2020-05" db="EMBL/GenBank/DDBJ databases">
        <title>Complete genome sequence of Gemmatimonas greenlandica TET16.</title>
        <authorList>
            <person name="Zeng Y."/>
        </authorList>
    </citation>
    <scope>NUCLEOTIDE SEQUENCE [LARGE SCALE GENOMIC DNA]</scope>
    <source>
        <strain evidence="8 9">TET16</strain>
    </source>
</reference>
<dbReference type="GO" id="GO:0016020">
    <property type="term" value="C:membrane"/>
    <property type="evidence" value="ECO:0007669"/>
    <property type="project" value="UniProtKB-SubCell"/>
</dbReference>
<evidence type="ECO:0000259" key="7">
    <source>
        <dbReference type="Pfam" id="PF00892"/>
    </source>
</evidence>
<feature type="domain" description="EamA" evidence="7">
    <location>
        <begin position="19"/>
        <end position="149"/>
    </location>
</feature>
<feature type="transmembrane region" description="Helical" evidence="6">
    <location>
        <begin position="46"/>
        <end position="67"/>
    </location>
</feature>
<dbReference type="PANTHER" id="PTHR32322:SF2">
    <property type="entry name" value="EAMA DOMAIN-CONTAINING PROTEIN"/>
    <property type="match status" value="1"/>
</dbReference>
<evidence type="ECO:0000256" key="2">
    <source>
        <dbReference type="ARBA" id="ARBA00007362"/>
    </source>
</evidence>
<evidence type="ECO:0000313" key="8">
    <source>
        <dbReference type="EMBL" id="QJR36159.1"/>
    </source>
</evidence>
<evidence type="ECO:0000256" key="6">
    <source>
        <dbReference type="SAM" id="Phobius"/>
    </source>
</evidence>
<evidence type="ECO:0000256" key="5">
    <source>
        <dbReference type="ARBA" id="ARBA00023136"/>
    </source>
</evidence>
<feature type="transmembrane region" description="Helical" evidence="6">
    <location>
        <begin position="282"/>
        <end position="301"/>
    </location>
</feature>
<keyword evidence="4 6" id="KW-1133">Transmembrane helix</keyword>
<name>A0A6M4IQW0_9BACT</name>
<feature type="transmembrane region" description="Helical" evidence="6">
    <location>
        <begin position="20"/>
        <end position="40"/>
    </location>
</feature>
<organism evidence="8 9">
    <name type="scientific">Gemmatimonas groenlandica</name>
    <dbReference type="NCBI Taxonomy" id="2732249"/>
    <lineage>
        <taxon>Bacteria</taxon>
        <taxon>Pseudomonadati</taxon>
        <taxon>Gemmatimonadota</taxon>
        <taxon>Gemmatimonadia</taxon>
        <taxon>Gemmatimonadales</taxon>
        <taxon>Gemmatimonadaceae</taxon>
        <taxon>Gemmatimonas</taxon>
    </lineage>
</organism>
<dbReference type="SUPFAM" id="SSF103481">
    <property type="entry name" value="Multidrug resistance efflux transporter EmrE"/>
    <property type="match status" value="2"/>
</dbReference>
<dbReference type="Gene3D" id="1.10.3730.20">
    <property type="match status" value="1"/>
</dbReference>
<protein>
    <submittedName>
        <fullName evidence="8">DMT family transporter</fullName>
    </submittedName>
</protein>
<dbReference type="InterPro" id="IPR050638">
    <property type="entry name" value="AA-Vitamin_Transporters"/>
</dbReference>
<feature type="transmembrane region" description="Helical" evidence="6">
    <location>
        <begin position="258"/>
        <end position="276"/>
    </location>
</feature>
<evidence type="ECO:0000256" key="3">
    <source>
        <dbReference type="ARBA" id="ARBA00022692"/>
    </source>
</evidence>
<dbReference type="InterPro" id="IPR000620">
    <property type="entry name" value="EamA_dom"/>
</dbReference>
<accession>A0A6M4IQW0</accession>
<dbReference type="Pfam" id="PF00892">
    <property type="entry name" value="EamA"/>
    <property type="match status" value="2"/>
</dbReference>
<dbReference type="AlphaFoldDB" id="A0A6M4IQW0"/>
<keyword evidence="9" id="KW-1185">Reference proteome</keyword>
<feature type="domain" description="EamA" evidence="7">
    <location>
        <begin position="163"/>
        <end position="298"/>
    </location>
</feature>
<feature type="transmembrane region" description="Helical" evidence="6">
    <location>
        <begin position="161"/>
        <end position="182"/>
    </location>
</feature>
<dbReference type="Proteomes" id="UP000500938">
    <property type="component" value="Chromosome"/>
</dbReference>
<feature type="transmembrane region" description="Helical" evidence="6">
    <location>
        <begin position="104"/>
        <end position="122"/>
    </location>
</feature>
<comment type="similarity">
    <text evidence="2">Belongs to the EamA transporter family.</text>
</comment>